<organism evidence="2 3">
    <name type="scientific">Cupriavidus pauculus</name>
    <dbReference type="NCBI Taxonomy" id="82633"/>
    <lineage>
        <taxon>Bacteria</taxon>
        <taxon>Pseudomonadati</taxon>
        <taxon>Pseudomonadota</taxon>
        <taxon>Betaproteobacteria</taxon>
        <taxon>Burkholderiales</taxon>
        <taxon>Burkholderiaceae</taxon>
        <taxon>Cupriavidus</taxon>
    </lineage>
</organism>
<dbReference type="GO" id="GO:0003677">
    <property type="term" value="F:DNA binding"/>
    <property type="evidence" value="ECO:0007669"/>
    <property type="project" value="InterPro"/>
</dbReference>
<accession>A0A3G8GV31</accession>
<dbReference type="RefSeq" id="WP_051705541.1">
    <property type="nucleotide sequence ID" value="NZ_CP033968.1"/>
</dbReference>
<dbReference type="OrthoDB" id="7011085at2"/>
<evidence type="ECO:0000259" key="1">
    <source>
        <dbReference type="PROSITE" id="PS50943"/>
    </source>
</evidence>
<dbReference type="SMART" id="SM00530">
    <property type="entry name" value="HTH_XRE"/>
    <property type="match status" value="1"/>
</dbReference>
<dbReference type="AlphaFoldDB" id="A0A3G8GV31"/>
<name>A0A3G8GV31_9BURK</name>
<proteinExistence type="predicted"/>
<dbReference type="InterPro" id="IPR001387">
    <property type="entry name" value="Cro/C1-type_HTH"/>
</dbReference>
<sequence length="323" mass="36164">MVRKNAMKRARRLARLTQSEIAKRLGLSQSTYHRWESGEIEVPEAKVISLSEALGVSVEYLRGQPEPFDIEGMDEQLPADRKNYGFAAIHFSTGCPPLLLPISDGERSRILIQLDDADTLGIVIQSLDNRTVYIRRAAMGDMYLTGHEVGEGGPEEYGDQYLGVAPDDTFWRIVSQLDSPHDLLAKAEFTEEEVLAVFTHIRPSSPALGGTPSRVEFEGLDWDAVVASVDKKILDRYMDRANCVVWNLPCIGQHDVDVEDDCSIYNAFCFTLEYPYQDVPFVTLDVEGSYKQVAINLSAVNYVSVPTQRYNDGCAEADEEDDR</sequence>
<dbReference type="Proteomes" id="UP000270411">
    <property type="component" value="Plasmid unnamed1"/>
</dbReference>
<evidence type="ECO:0000313" key="2">
    <source>
        <dbReference type="EMBL" id="AZG11964.1"/>
    </source>
</evidence>
<protein>
    <submittedName>
        <fullName evidence="2">XRE family transcriptional regulator</fullName>
    </submittedName>
</protein>
<gene>
    <name evidence="2" type="ORF">EHF44_00285</name>
</gene>
<geneLocation type="plasmid" evidence="2">
    <name>unnamed1</name>
</geneLocation>
<dbReference type="CDD" id="cd00093">
    <property type="entry name" value="HTH_XRE"/>
    <property type="match status" value="1"/>
</dbReference>
<dbReference type="Gene3D" id="1.10.260.40">
    <property type="entry name" value="lambda repressor-like DNA-binding domains"/>
    <property type="match status" value="1"/>
</dbReference>
<evidence type="ECO:0000313" key="3">
    <source>
        <dbReference type="Proteomes" id="UP000270411"/>
    </source>
</evidence>
<dbReference type="KEGG" id="cpau:EHF44_00285"/>
<reference evidence="3" key="1">
    <citation type="submission" date="2018-11" db="EMBL/GenBank/DDBJ databases">
        <title>FDA dAtabase for Regulatory Grade micrObial Sequences (FDA-ARGOS): Supporting development and validation of Infectious Disease Dx tests.</title>
        <authorList>
            <person name="Goldberg B."/>
            <person name="Campos J."/>
            <person name="Tallon L."/>
            <person name="Sadzewicz L."/>
            <person name="Zhao X."/>
            <person name="Vavikolanu K."/>
            <person name="Mehta A."/>
            <person name="Aluvathingal J."/>
            <person name="Nadendla S."/>
            <person name="Geyer C."/>
            <person name="Nandy P."/>
            <person name="Yan Y."/>
            <person name="Sichtig H."/>
        </authorList>
    </citation>
    <scope>NUCLEOTIDE SEQUENCE [LARGE SCALE GENOMIC DNA]</scope>
    <source>
        <strain evidence="3">FDAARGOS_614</strain>
        <plasmid evidence="3">unnamed1</plasmid>
    </source>
</reference>
<dbReference type="SUPFAM" id="SSF47413">
    <property type="entry name" value="lambda repressor-like DNA-binding domains"/>
    <property type="match status" value="1"/>
</dbReference>
<dbReference type="EMBL" id="CP033968">
    <property type="protein sequence ID" value="AZG11964.1"/>
    <property type="molecule type" value="Genomic_DNA"/>
</dbReference>
<dbReference type="PROSITE" id="PS50943">
    <property type="entry name" value="HTH_CROC1"/>
    <property type="match status" value="1"/>
</dbReference>
<dbReference type="InterPro" id="IPR010982">
    <property type="entry name" value="Lambda_DNA-bd_dom_sf"/>
</dbReference>
<feature type="domain" description="HTH cro/C1-type" evidence="1">
    <location>
        <begin position="7"/>
        <end position="61"/>
    </location>
</feature>
<keyword evidence="2" id="KW-0614">Plasmid</keyword>
<dbReference type="Pfam" id="PF01381">
    <property type="entry name" value="HTH_3"/>
    <property type="match status" value="1"/>
</dbReference>
<dbReference type="GeneID" id="60825047"/>